<dbReference type="Proteomes" id="UP000199451">
    <property type="component" value="Unassembled WGS sequence"/>
</dbReference>
<sequence length="41" mass="4212">MATTNPTVTTYQCPKCPGAVSEVHGSWGCTDCGYAPPHGAD</sequence>
<evidence type="ECO:0000313" key="2">
    <source>
        <dbReference type="Proteomes" id="UP000199451"/>
    </source>
</evidence>
<keyword evidence="2" id="KW-1185">Reference proteome</keyword>
<protein>
    <recommendedName>
        <fullName evidence="3">Small CPxCG-related zinc finger protein</fullName>
    </recommendedName>
</protein>
<evidence type="ECO:0008006" key="3">
    <source>
        <dbReference type="Google" id="ProtNLM"/>
    </source>
</evidence>
<dbReference type="EMBL" id="FNHL01000001">
    <property type="protein sequence ID" value="SDM16110.1"/>
    <property type="molecule type" value="Genomic_DNA"/>
</dbReference>
<organism evidence="1 2">
    <name type="scientific">Halogranum gelatinilyticum</name>
    <dbReference type="NCBI Taxonomy" id="660521"/>
    <lineage>
        <taxon>Archaea</taxon>
        <taxon>Methanobacteriati</taxon>
        <taxon>Methanobacteriota</taxon>
        <taxon>Stenosarchaea group</taxon>
        <taxon>Halobacteria</taxon>
        <taxon>Halobacteriales</taxon>
        <taxon>Haloferacaceae</taxon>
    </lineage>
</organism>
<evidence type="ECO:0000313" key="1">
    <source>
        <dbReference type="EMBL" id="SDM16110.1"/>
    </source>
</evidence>
<accession>A0A1G9QZ12</accession>
<gene>
    <name evidence="1" type="ORF">SAMN04487949_1093</name>
</gene>
<dbReference type="RefSeq" id="WP_280140441.1">
    <property type="nucleotide sequence ID" value="NZ_FNHL01000001.1"/>
</dbReference>
<reference evidence="2" key="1">
    <citation type="submission" date="2016-10" db="EMBL/GenBank/DDBJ databases">
        <authorList>
            <person name="Varghese N."/>
            <person name="Submissions S."/>
        </authorList>
    </citation>
    <scope>NUCLEOTIDE SEQUENCE [LARGE SCALE GENOMIC DNA]</scope>
    <source>
        <strain evidence="2">CGMCC 1.10119</strain>
    </source>
</reference>
<proteinExistence type="predicted"/>
<name>A0A1G9QZ12_9EURY</name>
<dbReference type="AlphaFoldDB" id="A0A1G9QZ12"/>